<accession>A0A4R1IA35</accession>
<keyword evidence="2" id="KW-0596">Phosphopantetheine</keyword>
<dbReference type="GO" id="GO:0043041">
    <property type="term" value="P:amino acid activation for nonribosomal peptide biosynthetic process"/>
    <property type="evidence" value="ECO:0007669"/>
    <property type="project" value="TreeGrafter"/>
</dbReference>
<dbReference type="EMBL" id="SMFY01000001">
    <property type="protein sequence ID" value="TCK31151.1"/>
    <property type="molecule type" value="Genomic_DNA"/>
</dbReference>
<organism evidence="5 6">
    <name type="scientific">Ancylobacter aquaticus</name>
    <dbReference type="NCBI Taxonomy" id="100"/>
    <lineage>
        <taxon>Bacteria</taxon>
        <taxon>Pseudomonadati</taxon>
        <taxon>Pseudomonadota</taxon>
        <taxon>Alphaproteobacteria</taxon>
        <taxon>Hyphomicrobiales</taxon>
        <taxon>Xanthobacteraceae</taxon>
        <taxon>Ancylobacter</taxon>
    </lineage>
</organism>
<dbReference type="Gene3D" id="3.30.559.10">
    <property type="entry name" value="Chloramphenicol acetyltransferase-like domain"/>
    <property type="match status" value="1"/>
</dbReference>
<dbReference type="GO" id="GO:0044550">
    <property type="term" value="P:secondary metabolite biosynthetic process"/>
    <property type="evidence" value="ECO:0007669"/>
    <property type="project" value="TreeGrafter"/>
</dbReference>
<dbReference type="PANTHER" id="PTHR45527:SF1">
    <property type="entry name" value="FATTY ACID SYNTHASE"/>
    <property type="match status" value="1"/>
</dbReference>
<dbReference type="SUPFAM" id="SSF53474">
    <property type="entry name" value="alpha/beta-Hydrolases"/>
    <property type="match status" value="1"/>
</dbReference>
<evidence type="ECO:0000256" key="2">
    <source>
        <dbReference type="ARBA" id="ARBA00022450"/>
    </source>
</evidence>
<name>A0A4R1IA35_ANCAQ</name>
<dbReference type="Gene3D" id="3.30.559.30">
    <property type="entry name" value="Nonribosomal peptide synthetase, condensation domain"/>
    <property type="match status" value="1"/>
</dbReference>
<dbReference type="GO" id="GO:0005737">
    <property type="term" value="C:cytoplasm"/>
    <property type="evidence" value="ECO:0007669"/>
    <property type="project" value="TreeGrafter"/>
</dbReference>
<dbReference type="Proteomes" id="UP000295030">
    <property type="component" value="Unassembled WGS sequence"/>
</dbReference>
<dbReference type="InterPro" id="IPR009081">
    <property type="entry name" value="PP-bd_ACP"/>
</dbReference>
<dbReference type="Gene3D" id="1.10.1200.10">
    <property type="entry name" value="ACP-like"/>
    <property type="match status" value="1"/>
</dbReference>
<reference evidence="5 6" key="1">
    <citation type="submission" date="2019-03" db="EMBL/GenBank/DDBJ databases">
        <title>Genomic Encyclopedia of Type Strains, Phase IV (KMG-IV): sequencing the most valuable type-strain genomes for metagenomic binning, comparative biology and taxonomic classification.</title>
        <authorList>
            <person name="Goeker M."/>
        </authorList>
    </citation>
    <scope>NUCLEOTIDE SEQUENCE [LARGE SCALE GENOMIC DNA]</scope>
    <source>
        <strain evidence="5 6">DSM 101</strain>
    </source>
</reference>
<feature type="domain" description="Carrier" evidence="4">
    <location>
        <begin position="465"/>
        <end position="541"/>
    </location>
</feature>
<dbReference type="InterPro" id="IPR023213">
    <property type="entry name" value="CAT-like_dom_sf"/>
</dbReference>
<comment type="cofactor">
    <cofactor evidence="1">
        <name>pantetheine 4'-phosphate</name>
        <dbReference type="ChEBI" id="CHEBI:47942"/>
    </cofactor>
</comment>
<evidence type="ECO:0000313" key="5">
    <source>
        <dbReference type="EMBL" id="TCK31151.1"/>
    </source>
</evidence>
<dbReference type="InterPro" id="IPR036736">
    <property type="entry name" value="ACP-like_sf"/>
</dbReference>
<dbReference type="SUPFAM" id="SSF52777">
    <property type="entry name" value="CoA-dependent acyltransferases"/>
    <property type="match status" value="2"/>
</dbReference>
<proteinExistence type="predicted"/>
<dbReference type="SUPFAM" id="SSF56801">
    <property type="entry name" value="Acetyl-CoA synthetase-like"/>
    <property type="match status" value="1"/>
</dbReference>
<dbReference type="SUPFAM" id="SSF47336">
    <property type="entry name" value="ACP-like"/>
    <property type="match status" value="1"/>
</dbReference>
<gene>
    <name evidence="5" type="ORF">EV667_1256</name>
</gene>
<dbReference type="AlphaFoldDB" id="A0A4R1IA35"/>
<dbReference type="SMART" id="SM00823">
    <property type="entry name" value="PKS_PP"/>
    <property type="match status" value="1"/>
</dbReference>
<dbReference type="InterPro" id="IPR029058">
    <property type="entry name" value="AB_hydrolase_fold"/>
</dbReference>
<evidence type="ECO:0000256" key="1">
    <source>
        <dbReference type="ARBA" id="ARBA00001957"/>
    </source>
</evidence>
<evidence type="ECO:0000259" key="4">
    <source>
        <dbReference type="PROSITE" id="PS50075"/>
    </source>
</evidence>
<dbReference type="InterPro" id="IPR006162">
    <property type="entry name" value="Ppantetheine_attach_site"/>
</dbReference>
<dbReference type="Gene3D" id="3.30.300.30">
    <property type="match status" value="1"/>
</dbReference>
<dbReference type="GO" id="GO:0003824">
    <property type="term" value="F:catalytic activity"/>
    <property type="evidence" value="ECO:0007669"/>
    <property type="project" value="InterPro"/>
</dbReference>
<dbReference type="Pfam" id="PF00550">
    <property type="entry name" value="PP-binding"/>
    <property type="match status" value="1"/>
</dbReference>
<dbReference type="InterPro" id="IPR001031">
    <property type="entry name" value="Thioesterase"/>
</dbReference>
<dbReference type="InterPro" id="IPR001242">
    <property type="entry name" value="Condensation_dom"/>
</dbReference>
<sequence length="777" mass="84807">MLRPRMSRIAMEETLAFKAQAKDSDDLPEEAHAAIGRAGARPFDIAHGPLWRCCVYTVGGRRTIVLLVFHHLIFDGFSRDVFAGELAELITALSDGRTPPVGQPRFQSTDVAEWERRVAAGPRGEQSRAWWRERFGQAHPSAALPAAPGQAERDGSMRVAFPDHLAEALRARAAALKVPPGALALAAAALTLSRVTVQRQILLCTPLTNREQAEAAAVIGYLNRVVPLSVALPPTATLADIVSGIARDLFAANRHRFLPTAEIVATAGLARARTDQFMAAWQERRREAPLAFGRLPVREMKLDRESADFALALQFEADGPALSCRISHRAHILGPAGAAAFGTLLRDTLTAMVEKGIDQPIGSLTPPTVDRERLRALLVAHPGIDEAAVTENPQTGGMSAWMVLNEYNRASADELTTWLGTKFGALLPPLRFSSLPALPRTATGAVDLETLVALDDGRGKSAFNPPENDVERIIADLWQKALWLDHPIGRHENFRELGGHSLLAVRMLSDLEKTLGRRLSANVLLQLGTVAELAAALVSDEAQEHSAPAPAGHLDPDILARLRAYTASWEGRRPFPGAVAVGHNLDGARPPLFWCLQNETELKQIARYIGKDQPVFGMRSGHEVMVKSAENIDRLAAHYSGEIQAAVPAGPLFIGGNCQAATIAFHVARHARAAGREVSLLVLHEKMVPERYAGRVALCFGRDSNRNIHLWCEDPDAECRAYYDDNFTIDIVSGGHGQFFQEPYILDLVAMIRRRRDEVAALDPVEKNPKSAWGRQQ</sequence>
<dbReference type="PROSITE" id="PS50075">
    <property type="entry name" value="CARRIER"/>
    <property type="match status" value="1"/>
</dbReference>
<dbReference type="PANTHER" id="PTHR45527">
    <property type="entry name" value="NONRIBOSOMAL PEPTIDE SYNTHETASE"/>
    <property type="match status" value="1"/>
</dbReference>
<dbReference type="InterPro" id="IPR020806">
    <property type="entry name" value="PKS_PP-bd"/>
</dbReference>
<evidence type="ECO:0000256" key="3">
    <source>
        <dbReference type="ARBA" id="ARBA00022553"/>
    </source>
</evidence>
<dbReference type="Gene3D" id="3.40.50.1820">
    <property type="entry name" value="alpha/beta hydrolase"/>
    <property type="match status" value="1"/>
</dbReference>
<keyword evidence="6" id="KW-1185">Reference proteome</keyword>
<dbReference type="Pfam" id="PF00668">
    <property type="entry name" value="Condensation"/>
    <property type="match status" value="1"/>
</dbReference>
<dbReference type="GO" id="GO:0031177">
    <property type="term" value="F:phosphopantetheine binding"/>
    <property type="evidence" value="ECO:0007669"/>
    <property type="project" value="InterPro"/>
</dbReference>
<dbReference type="InterPro" id="IPR045851">
    <property type="entry name" value="AMP-bd_C_sf"/>
</dbReference>
<comment type="caution">
    <text evidence="5">The sequence shown here is derived from an EMBL/GenBank/DDBJ whole genome shotgun (WGS) entry which is preliminary data.</text>
</comment>
<dbReference type="Pfam" id="PF00975">
    <property type="entry name" value="Thioesterase"/>
    <property type="match status" value="1"/>
</dbReference>
<protein>
    <submittedName>
        <fullName evidence="5">AMP-binding enzyme</fullName>
    </submittedName>
</protein>
<evidence type="ECO:0000313" key="6">
    <source>
        <dbReference type="Proteomes" id="UP000295030"/>
    </source>
</evidence>
<keyword evidence="3" id="KW-0597">Phosphoprotein</keyword>
<dbReference type="PROSITE" id="PS00012">
    <property type="entry name" value="PHOSPHOPANTETHEINE"/>
    <property type="match status" value="1"/>
</dbReference>